<dbReference type="Pfam" id="PF05037">
    <property type="entry name" value="DUF669"/>
    <property type="match status" value="1"/>
</dbReference>
<keyword evidence="3" id="KW-1185">Reference proteome</keyword>
<organism evidence="2 3">
    <name type="scientific">Loigolactobacillus bifermentans DSM 20003</name>
    <dbReference type="NCBI Taxonomy" id="1423726"/>
    <lineage>
        <taxon>Bacteria</taxon>
        <taxon>Bacillati</taxon>
        <taxon>Bacillota</taxon>
        <taxon>Bacilli</taxon>
        <taxon>Lactobacillales</taxon>
        <taxon>Lactobacillaceae</taxon>
        <taxon>Loigolactobacillus</taxon>
    </lineage>
</organism>
<evidence type="ECO:0008006" key="4">
    <source>
        <dbReference type="Google" id="ProtNLM"/>
    </source>
</evidence>
<feature type="region of interest" description="Disordered" evidence="1">
    <location>
        <begin position="130"/>
        <end position="162"/>
    </location>
</feature>
<evidence type="ECO:0000313" key="2">
    <source>
        <dbReference type="EMBL" id="KRK39974.1"/>
    </source>
</evidence>
<dbReference type="Proteomes" id="UP000051461">
    <property type="component" value="Unassembled WGS sequence"/>
</dbReference>
<comment type="caution">
    <text evidence="2">The sequence shown here is derived from an EMBL/GenBank/DDBJ whole genome shotgun (WGS) entry which is preliminary data.</text>
</comment>
<dbReference type="AlphaFoldDB" id="A0A0R1H064"/>
<gene>
    <name evidence="2" type="ORF">FC07_GL001771</name>
</gene>
<protein>
    <recommendedName>
        <fullName evidence="4">DUF669 domain-containing protein</fullName>
    </recommendedName>
</protein>
<feature type="compositionally biased region" description="Acidic residues" evidence="1">
    <location>
        <begin position="145"/>
        <end position="162"/>
    </location>
</feature>
<reference evidence="2 3" key="1">
    <citation type="journal article" date="2015" name="Genome Announc.">
        <title>Expanding the biotechnology potential of lactobacilli through comparative genomics of 213 strains and associated genera.</title>
        <authorList>
            <person name="Sun Z."/>
            <person name="Harris H.M."/>
            <person name="McCann A."/>
            <person name="Guo C."/>
            <person name="Argimon S."/>
            <person name="Zhang W."/>
            <person name="Yang X."/>
            <person name="Jeffery I.B."/>
            <person name="Cooney J.C."/>
            <person name="Kagawa T.F."/>
            <person name="Liu W."/>
            <person name="Song Y."/>
            <person name="Salvetti E."/>
            <person name="Wrobel A."/>
            <person name="Rasinkangas P."/>
            <person name="Parkhill J."/>
            <person name="Rea M.C."/>
            <person name="O'Sullivan O."/>
            <person name="Ritari J."/>
            <person name="Douillard F.P."/>
            <person name="Paul Ross R."/>
            <person name="Yang R."/>
            <person name="Briner A.E."/>
            <person name="Felis G.E."/>
            <person name="de Vos W.M."/>
            <person name="Barrangou R."/>
            <person name="Klaenhammer T.R."/>
            <person name="Caufield P.W."/>
            <person name="Cui Y."/>
            <person name="Zhang H."/>
            <person name="O'Toole P.W."/>
        </authorList>
    </citation>
    <scope>NUCLEOTIDE SEQUENCE [LARGE SCALE GENOMIC DNA]</scope>
    <source>
        <strain evidence="2 3">DSM 20003</strain>
    </source>
</reference>
<evidence type="ECO:0000256" key="1">
    <source>
        <dbReference type="SAM" id="MobiDB-lite"/>
    </source>
</evidence>
<dbReference type="STRING" id="1423726.FC07_GL001771"/>
<dbReference type="RefSeq" id="WP_057903954.1">
    <property type="nucleotide sequence ID" value="NZ_AZDA01000026.1"/>
</dbReference>
<evidence type="ECO:0000313" key="3">
    <source>
        <dbReference type="Proteomes" id="UP000051461"/>
    </source>
</evidence>
<name>A0A0R1H064_9LACO</name>
<dbReference type="OrthoDB" id="2223458at2"/>
<dbReference type="PATRIC" id="fig|1423726.3.peg.1833"/>
<accession>A0A0R1H064</accession>
<proteinExistence type="predicted"/>
<sequence>MSLRDRAKKVMGSFDATKESSNGYENIPAGDYNMVLEAAEDTVYKSGYEAFRVKMSVMDGKYAGRTDSTNLNPDADNDYVADTAVKTIARLANAVGLELTDDDWEALDTLQEAFMDSRGKVILCHITESKNKKDPSNPYRNYDFEPSEQPEEIDIQDDDMPF</sequence>
<dbReference type="InterPro" id="IPR007731">
    <property type="entry name" value="DUF669"/>
</dbReference>
<dbReference type="EMBL" id="AZDA01000026">
    <property type="protein sequence ID" value="KRK39974.1"/>
    <property type="molecule type" value="Genomic_DNA"/>
</dbReference>